<accession>A0ABS7STI9</accession>
<gene>
    <name evidence="16" type="ORF">I4X03_018360</name>
</gene>
<evidence type="ECO:0000259" key="14">
    <source>
        <dbReference type="Pfam" id="PF00593"/>
    </source>
</evidence>
<dbReference type="InterPro" id="IPR012910">
    <property type="entry name" value="Plug_dom"/>
</dbReference>
<dbReference type="RefSeq" id="WP_223469705.1">
    <property type="nucleotide sequence ID" value="NZ_JAFBIL020000007.1"/>
</dbReference>
<protein>
    <submittedName>
        <fullName evidence="16">TonB-dependent receptor</fullName>
    </submittedName>
</protein>
<dbReference type="PANTHER" id="PTHR30069:SF29">
    <property type="entry name" value="HEMOGLOBIN AND HEMOGLOBIN-HAPTOGLOBIN-BINDING PROTEIN 1-RELATED"/>
    <property type="match status" value="1"/>
</dbReference>
<name>A0ABS7STI9_9BURK</name>
<evidence type="ECO:0000256" key="7">
    <source>
        <dbReference type="ARBA" id="ARBA00023077"/>
    </source>
</evidence>
<organism evidence="16 17">
    <name type="scientific">Massilia soli</name>
    <dbReference type="NCBI Taxonomy" id="2792854"/>
    <lineage>
        <taxon>Bacteria</taxon>
        <taxon>Pseudomonadati</taxon>
        <taxon>Pseudomonadota</taxon>
        <taxon>Betaproteobacteria</taxon>
        <taxon>Burkholderiales</taxon>
        <taxon>Oxalobacteraceae</taxon>
        <taxon>Telluria group</taxon>
        <taxon>Massilia</taxon>
    </lineage>
</organism>
<keyword evidence="10 11" id="KW-0998">Cell outer membrane</keyword>
<evidence type="ECO:0000256" key="12">
    <source>
        <dbReference type="RuleBase" id="RU003357"/>
    </source>
</evidence>
<dbReference type="InterPro" id="IPR000531">
    <property type="entry name" value="Beta-barrel_TonB"/>
</dbReference>
<dbReference type="InterPro" id="IPR037066">
    <property type="entry name" value="Plug_dom_sf"/>
</dbReference>
<dbReference type="Pfam" id="PF00593">
    <property type="entry name" value="TonB_dep_Rec_b-barrel"/>
    <property type="match status" value="1"/>
</dbReference>
<evidence type="ECO:0000256" key="5">
    <source>
        <dbReference type="ARBA" id="ARBA00022692"/>
    </source>
</evidence>
<dbReference type="InterPro" id="IPR039426">
    <property type="entry name" value="TonB-dep_rcpt-like"/>
</dbReference>
<keyword evidence="17" id="KW-1185">Reference proteome</keyword>
<comment type="caution">
    <text evidence="16">The sequence shown here is derived from an EMBL/GenBank/DDBJ whole genome shotgun (WGS) entry which is preliminary data.</text>
</comment>
<evidence type="ECO:0000256" key="10">
    <source>
        <dbReference type="ARBA" id="ARBA00023237"/>
    </source>
</evidence>
<keyword evidence="8 11" id="KW-0472">Membrane</keyword>
<keyword evidence="4 11" id="KW-1134">Transmembrane beta strand</keyword>
<reference evidence="16 17" key="1">
    <citation type="submission" date="2021-08" db="EMBL/GenBank/DDBJ databases">
        <title>Massilia sp. R798.</title>
        <authorList>
            <person name="Baek J.H."/>
            <person name="Jung H.S."/>
            <person name="Kim K.R."/>
            <person name="Jeon C.O."/>
        </authorList>
    </citation>
    <scope>NUCLEOTIDE SEQUENCE [LARGE SCALE GENOMIC DNA]</scope>
    <source>
        <strain evidence="16 17">R798</strain>
    </source>
</reference>
<feature type="chain" id="PRO_5047370068" evidence="13">
    <location>
        <begin position="28"/>
        <end position="638"/>
    </location>
</feature>
<dbReference type="EMBL" id="JAFBIL020000007">
    <property type="protein sequence ID" value="MBZ2209237.1"/>
    <property type="molecule type" value="Genomic_DNA"/>
</dbReference>
<evidence type="ECO:0000256" key="2">
    <source>
        <dbReference type="ARBA" id="ARBA00009810"/>
    </source>
</evidence>
<sequence length="638" mass="69760">MHLIRKRPGLRLAVAATLGLCCSAAIADDQDLPSLSLEQLSEVVVTSVSRQEERLANAAASIYIISATDIARSGILTLPEALRLAPNLQVARVDARNYAITARGFNTPFQNKLLVLIDGRSVYSPLFSGVYWDAQDVLISDIERIEVISGPGATIYGANAVNGVINIITKSSKDSQGGLAAAAAGDDVRTGGMRFGARIPNGHYRLYAKAIEVDDTLTASGVDTNTGFRRQQAGFRADWDLGGYGLRVSADAYEGHLGQTGTRNIAISGANLTTALDMRLAGGSDLHIGLILDHTERNQPAAFFERLDTVDLSLQHNVRLGESHRLSWGGGYRSARDRVTNGPAFGFLPEELRLDWTNLFAQDEVTLSPTLKATLGLKLERNHYTGLEHLPNLRLAWTPGARHLVWGSLARSVRAPSRIDRDLYAPTVPAVVNGVPQYAIAGGPDFVSEVVKVAELGYRSQMTDTFSYSVTAYRADYDRLRTLEPRAQGGSEFRNLGEGASKGIEAWWRWQPRSNWRLSGGVVVQDVELGFSPDSRDASASTGLANNDARRQWFLRSYFDLTDAHKIDFSLRYNSGLPNPAVPAYTELDAQWTWSLGENLDIALIGKNLLHSSHAEFGSARTANMFQRSAMIKLVKRF</sequence>
<keyword evidence="3 11" id="KW-0813">Transport</keyword>
<keyword evidence="5 11" id="KW-0812">Transmembrane</keyword>
<comment type="similarity">
    <text evidence="2 11 12">Belongs to the TonB-dependent receptor family.</text>
</comment>
<dbReference type="Gene3D" id="2.170.130.10">
    <property type="entry name" value="TonB-dependent receptor, plug domain"/>
    <property type="match status" value="1"/>
</dbReference>
<evidence type="ECO:0000256" key="9">
    <source>
        <dbReference type="ARBA" id="ARBA00023170"/>
    </source>
</evidence>
<evidence type="ECO:0000256" key="8">
    <source>
        <dbReference type="ARBA" id="ARBA00023136"/>
    </source>
</evidence>
<dbReference type="SUPFAM" id="SSF56935">
    <property type="entry name" value="Porins"/>
    <property type="match status" value="1"/>
</dbReference>
<dbReference type="Pfam" id="PF07715">
    <property type="entry name" value="Plug"/>
    <property type="match status" value="1"/>
</dbReference>
<evidence type="ECO:0000313" key="17">
    <source>
        <dbReference type="Proteomes" id="UP000809349"/>
    </source>
</evidence>
<keyword evidence="7 12" id="KW-0798">TonB box</keyword>
<evidence type="ECO:0000259" key="15">
    <source>
        <dbReference type="Pfam" id="PF07715"/>
    </source>
</evidence>
<feature type="signal peptide" evidence="13">
    <location>
        <begin position="1"/>
        <end position="27"/>
    </location>
</feature>
<evidence type="ECO:0000256" key="4">
    <source>
        <dbReference type="ARBA" id="ARBA00022452"/>
    </source>
</evidence>
<dbReference type="Proteomes" id="UP000809349">
    <property type="component" value="Unassembled WGS sequence"/>
</dbReference>
<evidence type="ECO:0000256" key="13">
    <source>
        <dbReference type="SAM" id="SignalP"/>
    </source>
</evidence>
<dbReference type="PANTHER" id="PTHR30069">
    <property type="entry name" value="TONB-DEPENDENT OUTER MEMBRANE RECEPTOR"/>
    <property type="match status" value="1"/>
</dbReference>
<evidence type="ECO:0000313" key="16">
    <source>
        <dbReference type="EMBL" id="MBZ2209237.1"/>
    </source>
</evidence>
<dbReference type="Gene3D" id="2.40.170.20">
    <property type="entry name" value="TonB-dependent receptor, beta-barrel domain"/>
    <property type="match status" value="1"/>
</dbReference>
<proteinExistence type="inferred from homology"/>
<feature type="domain" description="TonB-dependent receptor plug" evidence="15">
    <location>
        <begin position="56"/>
        <end position="164"/>
    </location>
</feature>
<evidence type="ECO:0000256" key="1">
    <source>
        <dbReference type="ARBA" id="ARBA00004571"/>
    </source>
</evidence>
<evidence type="ECO:0000256" key="11">
    <source>
        <dbReference type="PROSITE-ProRule" id="PRU01360"/>
    </source>
</evidence>
<comment type="subcellular location">
    <subcellularLocation>
        <location evidence="1 11">Cell outer membrane</location>
        <topology evidence="1 11">Multi-pass membrane protein</topology>
    </subcellularLocation>
</comment>
<dbReference type="PROSITE" id="PS52016">
    <property type="entry name" value="TONB_DEPENDENT_REC_3"/>
    <property type="match status" value="1"/>
</dbReference>
<evidence type="ECO:0000256" key="3">
    <source>
        <dbReference type="ARBA" id="ARBA00022448"/>
    </source>
</evidence>
<evidence type="ECO:0000256" key="6">
    <source>
        <dbReference type="ARBA" id="ARBA00022729"/>
    </source>
</evidence>
<feature type="domain" description="TonB-dependent receptor-like beta-barrel" evidence="14">
    <location>
        <begin position="203"/>
        <end position="609"/>
    </location>
</feature>
<keyword evidence="9 16" id="KW-0675">Receptor</keyword>
<keyword evidence="6 13" id="KW-0732">Signal</keyword>
<dbReference type="InterPro" id="IPR036942">
    <property type="entry name" value="Beta-barrel_TonB_sf"/>
</dbReference>